<dbReference type="Pfam" id="PF00076">
    <property type="entry name" value="RRM_1"/>
    <property type="match status" value="1"/>
</dbReference>
<protein>
    <recommendedName>
        <fullName evidence="5">RRM domain-containing protein</fullName>
    </recommendedName>
</protein>
<name>A0A2T9Y2E9_9FUNG</name>
<dbReference type="EMBL" id="MBFT01000441">
    <property type="protein sequence ID" value="PVU91136.1"/>
    <property type="molecule type" value="Genomic_DNA"/>
</dbReference>
<dbReference type="EMBL" id="MBFT01000905">
    <property type="protein sequence ID" value="PVU86493.1"/>
    <property type="molecule type" value="Genomic_DNA"/>
</dbReference>
<evidence type="ECO:0000256" key="2">
    <source>
        <dbReference type="ARBA" id="ARBA00022884"/>
    </source>
</evidence>
<accession>A0A2T9Y2E9</accession>
<comment type="caution">
    <text evidence="6">The sequence shown here is derived from an EMBL/GenBank/DDBJ whole genome shotgun (WGS) entry which is preliminary data.</text>
</comment>
<dbReference type="InterPro" id="IPR012677">
    <property type="entry name" value="Nucleotide-bd_a/b_plait_sf"/>
</dbReference>
<dbReference type="AlphaFoldDB" id="A0A2T9Y2E9"/>
<feature type="domain" description="RRM" evidence="5">
    <location>
        <begin position="25"/>
        <end position="125"/>
    </location>
</feature>
<dbReference type="Proteomes" id="UP000245699">
    <property type="component" value="Unassembled WGS sequence"/>
</dbReference>
<keyword evidence="8" id="KW-1185">Reference proteome</keyword>
<organism evidence="6 8">
    <name type="scientific">Furculomyces boomerangus</name>
    <dbReference type="NCBI Taxonomy" id="61424"/>
    <lineage>
        <taxon>Eukaryota</taxon>
        <taxon>Fungi</taxon>
        <taxon>Fungi incertae sedis</taxon>
        <taxon>Zoopagomycota</taxon>
        <taxon>Kickxellomycotina</taxon>
        <taxon>Harpellomycetes</taxon>
        <taxon>Harpellales</taxon>
        <taxon>Harpellaceae</taxon>
        <taxon>Furculomyces</taxon>
    </lineage>
</organism>
<dbReference type="Gene3D" id="3.30.70.330">
    <property type="match status" value="1"/>
</dbReference>
<evidence type="ECO:0000256" key="1">
    <source>
        <dbReference type="ARBA" id="ARBA00022737"/>
    </source>
</evidence>
<feature type="compositionally biased region" description="Basic and acidic residues" evidence="4">
    <location>
        <begin position="130"/>
        <end position="153"/>
    </location>
</feature>
<keyword evidence="2 3" id="KW-0694">RNA-binding</keyword>
<dbReference type="OrthoDB" id="439808at2759"/>
<dbReference type="InterPro" id="IPR035979">
    <property type="entry name" value="RBD_domain_sf"/>
</dbReference>
<evidence type="ECO:0000313" key="6">
    <source>
        <dbReference type="EMBL" id="PVU86493.1"/>
    </source>
</evidence>
<dbReference type="GO" id="GO:0003723">
    <property type="term" value="F:RNA binding"/>
    <property type="evidence" value="ECO:0007669"/>
    <property type="project" value="UniProtKB-UniRule"/>
</dbReference>
<dbReference type="CDD" id="cd00590">
    <property type="entry name" value="RRM_SF"/>
    <property type="match status" value="1"/>
</dbReference>
<evidence type="ECO:0000259" key="5">
    <source>
        <dbReference type="PROSITE" id="PS50102"/>
    </source>
</evidence>
<evidence type="ECO:0000256" key="4">
    <source>
        <dbReference type="SAM" id="MobiDB-lite"/>
    </source>
</evidence>
<reference evidence="6 8" key="1">
    <citation type="journal article" date="2018" name="MBio">
        <title>Comparative Genomics Reveals the Core Gene Toolbox for the Fungus-Insect Symbiosis.</title>
        <authorList>
            <person name="Wang Y."/>
            <person name="Stata M."/>
            <person name="Wang W."/>
            <person name="Stajich J.E."/>
            <person name="White M.M."/>
            <person name="Moncalvo J.M."/>
        </authorList>
    </citation>
    <scope>NUCLEOTIDE SEQUENCE [LARGE SCALE GENOMIC DNA]</scope>
    <source>
        <strain evidence="6 8">AUS-77-4</strain>
    </source>
</reference>
<dbReference type="PROSITE" id="PS50102">
    <property type="entry name" value="RRM"/>
    <property type="match status" value="1"/>
</dbReference>
<evidence type="ECO:0000313" key="7">
    <source>
        <dbReference type="EMBL" id="PVU91136.1"/>
    </source>
</evidence>
<evidence type="ECO:0000256" key="3">
    <source>
        <dbReference type="PROSITE-ProRule" id="PRU00176"/>
    </source>
</evidence>
<keyword evidence="1" id="KW-0677">Repeat</keyword>
<evidence type="ECO:0000313" key="8">
    <source>
        <dbReference type="Proteomes" id="UP000245699"/>
    </source>
</evidence>
<dbReference type="SMART" id="SM00360">
    <property type="entry name" value="RRM"/>
    <property type="match status" value="1"/>
</dbReference>
<dbReference type="STRING" id="61424.A0A2T9Y2E9"/>
<sequence>MFALRSRIAPFTSKFLTNSRQFCIKSVYVGNIPWATTEDDLRKIFGVYGKVDTIYIPRSEDGKIKGYGFIRYIFGERPESGEFNSTHFPTADEIDACTEIIKNVTEKMNGVDFMGRSLRVSYSQVGSGSEKFKNQRQEPRNDQKTQEPKSTEE</sequence>
<proteinExistence type="predicted"/>
<gene>
    <name evidence="7" type="ORF">BB559_004281</name>
    <name evidence="6" type="ORF">BB559_006492</name>
</gene>
<dbReference type="PANTHER" id="PTHR23236:SF119">
    <property type="entry name" value="NUCLEAR RNA-BINDING PROTEIN SART-3"/>
    <property type="match status" value="1"/>
</dbReference>
<dbReference type="InterPro" id="IPR000504">
    <property type="entry name" value="RRM_dom"/>
</dbReference>
<feature type="region of interest" description="Disordered" evidence="4">
    <location>
        <begin position="125"/>
        <end position="153"/>
    </location>
</feature>
<dbReference type="PANTHER" id="PTHR23236">
    <property type="entry name" value="EUKARYOTIC TRANSLATION INITIATION FACTOR 4B/4H"/>
    <property type="match status" value="1"/>
</dbReference>
<dbReference type="SUPFAM" id="SSF54928">
    <property type="entry name" value="RNA-binding domain, RBD"/>
    <property type="match status" value="1"/>
</dbReference>